<dbReference type="RefSeq" id="WP_179920503.1">
    <property type="nucleotide sequence ID" value="NZ_CP058909.1"/>
</dbReference>
<gene>
    <name evidence="2" type="ORF">HZS54_03100</name>
</gene>
<evidence type="ECO:0000313" key="2">
    <source>
        <dbReference type="EMBL" id="QLH80681.1"/>
    </source>
</evidence>
<feature type="transmembrane region" description="Helical" evidence="1">
    <location>
        <begin position="81"/>
        <end position="99"/>
    </location>
</feature>
<keyword evidence="1" id="KW-0812">Transmembrane</keyword>
<evidence type="ECO:0000256" key="1">
    <source>
        <dbReference type="SAM" id="Phobius"/>
    </source>
</evidence>
<name>A0A7D5P6X3_9EURY</name>
<feature type="transmembrane region" description="Helical" evidence="1">
    <location>
        <begin position="111"/>
        <end position="135"/>
    </location>
</feature>
<dbReference type="EMBL" id="CP058909">
    <property type="protein sequence ID" value="QLH80681.1"/>
    <property type="molecule type" value="Genomic_DNA"/>
</dbReference>
<keyword evidence="1" id="KW-0472">Membrane</keyword>
<evidence type="ECO:0000313" key="3">
    <source>
        <dbReference type="Proteomes" id="UP000509346"/>
    </source>
</evidence>
<dbReference type="Proteomes" id="UP000509346">
    <property type="component" value="Chromosome"/>
</dbReference>
<proteinExistence type="predicted"/>
<organism evidence="2 3">
    <name type="scientific">Halosimplex pelagicum</name>
    <dbReference type="NCBI Taxonomy" id="869886"/>
    <lineage>
        <taxon>Archaea</taxon>
        <taxon>Methanobacteriati</taxon>
        <taxon>Methanobacteriota</taxon>
        <taxon>Stenosarchaea group</taxon>
        <taxon>Halobacteria</taxon>
        <taxon>Halobacteriales</taxon>
        <taxon>Haloarculaceae</taxon>
        <taxon>Halosimplex</taxon>
    </lineage>
</organism>
<feature type="transmembrane region" description="Helical" evidence="1">
    <location>
        <begin position="14"/>
        <end position="32"/>
    </location>
</feature>
<accession>A0A7D5P6X3</accession>
<keyword evidence="3" id="KW-1185">Reference proteome</keyword>
<sequence length="149" mass="15467">MAGSQRTELGVESAAKVAGIAAIAVVFGNIAVNVFESMAAGQFASPVSLTGIQYAAINELTTVAVIGSVLVVFVRGVDAELVAQASGVVYAVGLVQTLLFEVLGASFDPRVGLLLAPLSVVLYFLGFVLAFYLYFETDIVDGRSRDTTA</sequence>
<dbReference type="AlphaFoldDB" id="A0A7D5P6X3"/>
<protein>
    <submittedName>
        <fullName evidence="2">Uncharacterized protein</fullName>
    </submittedName>
</protein>
<keyword evidence="1" id="KW-1133">Transmembrane helix</keyword>
<dbReference type="GeneID" id="56081543"/>
<feature type="transmembrane region" description="Helical" evidence="1">
    <location>
        <begin position="52"/>
        <end position="74"/>
    </location>
</feature>
<dbReference type="KEGG" id="hpel:HZS54_03100"/>
<reference evidence="2 3" key="1">
    <citation type="submission" date="2020-07" db="EMBL/GenBank/DDBJ databases">
        <title>Halosimplex litoreum sp. nov. and Halosimplex rubrum sp. nov., isolated from different salt environments.</title>
        <authorList>
            <person name="Cui H."/>
        </authorList>
    </citation>
    <scope>NUCLEOTIDE SEQUENCE [LARGE SCALE GENOMIC DNA]</scope>
    <source>
        <strain evidence="2 3">R2</strain>
    </source>
</reference>